<organism evidence="2 3">
    <name type="scientific">Marine Group III euryarchaeote CG-Epi1</name>
    <dbReference type="NCBI Taxonomy" id="1888995"/>
    <lineage>
        <taxon>Archaea</taxon>
        <taxon>Methanobacteriati</taxon>
        <taxon>Thermoplasmatota</taxon>
        <taxon>Thermoplasmata</taxon>
        <taxon>Candidatus Thermoprofundales</taxon>
    </lineage>
</organism>
<comment type="caution">
    <text evidence="2">The sequence shown here is derived from an EMBL/GenBank/DDBJ whole genome shotgun (WGS) entry which is preliminary data.</text>
</comment>
<evidence type="ECO:0000313" key="3">
    <source>
        <dbReference type="Proteomes" id="UP000183080"/>
    </source>
</evidence>
<keyword evidence="1" id="KW-0812">Transmembrane</keyword>
<reference evidence="2 3" key="1">
    <citation type="submission" date="2016-08" db="EMBL/GenBank/DDBJ databases">
        <title>New Insights into Marine Group III Euryarchaeota, from dark to light.</title>
        <authorList>
            <person name="Haro-Moreno J.M."/>
            <person name="Rodriguez-Valera F."/>
            <person name="Lopez-Garcia P."/>
            <person name="Moreira D."/>
            <person name="Martin-Cuadrado A.B."/>
        </authorList>
    </citation>
    <scope>NUCLEOTIDE SEQUENCE [LARGE SCALE GENOMIC DNA]</scope>
    <source>
        <strain evidence="2">CG-Epi1</strain>
    </source>
</reference>
<proteinExistence type="predicted"/>
<gene>
    <name evidence="2" type="ORF">BD935_04505</name>
</gene>
<dbReference type="Proteomes" id="UP000183080">
    <property type="component" value="Unassembled WGS sequence"/>
</dbReference>
<keyword evidence="1" id="KW-1133">Transmembrane helix</keyword>
<sequence length="224" mass="25187">MLNVDDINKLPFIGSRIIKKHNLEKFLGSGDIGALRCGSCSSKMNEIHIVCKKNDEHTHPVEKAAEITAMGFLLLLAMIFPPAGLILNEIDKEKQTKNLYNREVEIITIDGCSSCCSFWFDKGELRRLNRAKILKKYSGMNNDDLKQFQIDAEKNYTDLVGFTSKETKIEWGKVSSPDTKPTGKKSLPEGKIVGKVIGKNSPSEGLMIYNEETKKWDFVPNSKD</sequence>
<evidence type="ECO:0000313" key="2">
    <source>
        <dbReference type="EMBL" id="OIR20752.1"/>
    </source>
</evidence>
<accession>A0A1J5TWW0</accession>
<dbReference type="AlphaFoldDB" id="A0A1J5TWW0"/>
<dbReference type="EMBL" id="MIZA01000008">
    <property type="protein sequence ID" value="OIR20752.1"/>
    <property type="molecule type" value="Genomic_DNA"/>
</dbReference>
<keyword evidence="1" id="KW-0472">Membrane</keyword>
<feature type="transmembrane region" description="Helical" evidence="1">
    <location>
        <begin position="67"/>
        <end position="87"/>
    </location>
</feature>
<dbReference type="STRING" id="1888995.BD935_04505"/>
<name>A0A1J5TWW0_9ARCH</name>
<protein>
    <submittedName>
        <fullName evidence="2">Uncharacterized protein</fullName>
    </submittedName>
</protein>
<evidence type="ECO:0000256" key="1">
    <source>
        <dbReference type="SAM" id="Phobius"/>
    </source>
</evidence>